<dbReference type="EMBL" id="FUYC01000032">
    <property type="protein sequence ID" value="SKA97217.1"/>
    <property type="molecule type" value="Genomic_DNA"/>
</dbReference>
<dbReference type="InterPro" id="IPR024654">
    <property type="entry name" value="Calcineurin-like_PHP_lpxH"/>
</dbReference>
<proteinExistence type="inferred from homology"/>
<reference evidence="3 4" key="1">
    <citation type="submission" date="2017-02" db="EMBL/GenBank/DDBJ databases">
        <authorList>
            <person name="Peterson S.W."/>
        </authorList>
    </citation>
    <scope>NUCLEOTIDE SEQUENCE [LARGE SCALE GENOMIC DNA]</scope>
    <source>
        <strain evidence="3 4">DSM 16080</strain>
    </source>
</reference>
<evidence type="ECO:0000313" key="4">
    <source>
        <dbReference type="Proteomes" id="UP000190027"/>
    </source>
</evidence>
<protein>
    <recommendedName>
        <fullName evidence="2">Calcineurin-like phosphoesterase domain-containing protein</fullName>
    </recommendedName>
</protein>
<dbReference type="Pfam" id="PF12850">
    <property type="entry name" value="Metallophos_2"/>
    <property type="match status" value="1"/>
</dbReference>
<dbReference type="Proteomes" id="UP000190027">
    <property type="component" value="Unassembled WGS sequence"/>
</dbReference>
<evidence type="ECO:0000259" key="2">
    <source>
        <dbReference type="Pfam" id="PF12850"/>
    </source>
</evidence>
<evidence type="ECO:0000313" key="3">
    <source>
        <dbReference type="EMBL" id="SKA97217.1"/>
    </source>
</evidence>
<dbReference type="OrthoDB" id="9785951at2"/>
<name>A0A1T4Y5Y1_9BACT</name>
<dbReference type="AlphaFoldDB" id="A0A1T4Y5Y1"/>
<dbReference type="InterPro" id="IPR029052">
    <property type="entry name" value="Metallo-depent_PP-like"/>
</dbReference>
<sequence>MNQPPGWFLRVYEQYLQPADAVLHCGDITGPATYHELLQHPCFHAVLGNCDWDPNLGTELIPMLRLELFGLRIGMAHGWGSRPGVPARVAEAFGTEVDLVCFGHTHNRFWSDEFGPMLCNPGSVAEGSMALVTIDADRELACTFVDLDMKS</sequence>
<organism evidence="3 4">
    <name type="scientific">Paucidesulfovibrio gracilis DSM 16080</name>
    <dbReference type="NCBI Taxonomy" id="1121449"/>
    <lineage>
        <taxon>Bacteria</taxon>
        <taxon>Pseudomonadati</taxon>
        <taxon>Thermodesulfobacteriota</taxon>
        <taxon>Desulfovibrionia</taxon>
        <taxon>Desulfovibrionales</taxon>
        <taxon>Desulfovibrionaceae</taxon>
        <taxon>Paucidesulfovibrio</taxon>
    </lineage>
</organism>
<accession>A0A1T4Y5Y1</accession>
<dbReference type="Gene3D" id="3.60.21.10">
    <property type="match status" value="1"/>
</dbReference>
<dbReference type="SUPFAM" id="SSF56300">
    <property type="entry name" value="Metallo-dependent phosphatases"/>
    <property type="match status" value="1"/>
</dbReference>
<dbReference type="STRING" id="1121449.SAMN02745704_02831"/>
<keyword evidence="4" id="KW-1185">Reference proteome</keyword>
<evidence type="ECO:0000256" key="1">
    <source>
        <dbReference type="ARBA" id="ARBA00008950"/>
    </source>
</evidence>
<comment type="similarity">
    <text evidence="1">Belongs to the metallophosphoesterase superfamily. YfcE family.</text>
</comment>
<feature type="domain" description="Calcineurin-like phosphoesterase" evidence="2">
    <location>
        <begin position="15"/>
        <end position="133"/>
    </location>
</feature>
<gene>
    <name evidence="3" type="ORF">SAMN02745704_02831</name>
</gene>